<organism evidence="5 6">
    <name type="scientific">Dibothriocephalus latus</name>
    <name type="common">Fish tapeworm</name>
    <name type="synonym">Diphyllobothrium latum</name>
    <dbReference type="NCBI Taxonomy" id="60516"/>
    <lineage>
        <taxon>Eukaryota</taxon>
        <taxon>Metazoa</taxon>
        <taxon>Spiralia</taxon>
        <taxon>Lophotrochozoa</taxon>
        <taxon>Platyhelminthes</taxon>
        <taxon>Cestoda</taxon>
        <taxon>Eucestoda</taxon>
        <taxon>Diphyllobothriidea</taxon>
        <taxon>Diphyllobothriidae</taxon>
        <taxon>Dibothriocephalus</taxon>
    </lineage>
</organism>
<dbReference type="Pfam" id="PF11904">
    <property type="entry name" value="ANKRD13_C"/>
    <property type="match status" value="1"/>
</dbReference>
<evidence type="ECO:0000256" key="3">
    <source>
        <dbReference type="ARBA" id="ARBA00023136"/>
    </source>
</evidence>
<keyword evidence="6" id="KW-1185">Reference proteome</keyword>
<proteinExistence type="predicted"/>
<protein>
    <recommendedName>
        <fullName evidence="4">Ankyrin repeat domain-containing protein</fullName>
    </recommendedName>
</protein>
<accession>A0A3P7NM13</accession>
<dbReference type="OrthoDB" id="1585644at2759"/>
<dbReference type="PANTHER" id="PTHR12447:SF31">
    <property type="entry name" value="LD31969P"/>
    <property type="match status" value="1"/>
</dbReference>
<dbReference type="Proteomes" id="UP000281553">
    <property type="component" value="Unassembled WGS sequence"/>
</dbReference>
<keyword evidence="2" id="KW-0677">Repeat</keyword>
<dbReference type="PANTHER" id="PTHR12447">
    <property type="entry name" value="ANKYRIN REPEAT DOMAIN-CONTAINING PROTEIN 13"/>
    <property type="match status" value="1"/>
</dbReference>
<dbReference type="AlphaFoldDB" id="A0A3P7NM13"/>
<dbReference type="InterPro" id="IPR021832">
    <property type="entry name" value="ANKRD13"/>
</dbReference>
<feature type="domain" description="Ankyrin repeat" evidence="4">
    <location>
        <begin position="45"/>
        <end position="232"/>
    </location>
</feature>
<evidence type="ECO:0000259" key="4">
    <source>
        <dbReference type="Pfam" id="PF11904"/>
    </source>
</evidence>
<sequence length="233" mass="26252">MEDWVCSGSVNIYLPAHFRNAVRWSRLPHAHLNTGAERIAHLQTRLRSKSGIWGWRSDRTESVNGHECSVCSAANVQIVTLRRTEHLTEEDLRALQESHSAEGESRVSAMPGSTNPLTNLLNASEHEHAKSAATTIVTNEAASYNPNNISIEEYFSQDANAKPKREVGRPKVMTAKLKTYKAHLYLCEEYPVSLKDQVLPIVELMAEYNPYFFKLQEFLTKQLPSGFPMKIGV</sequence>
<dbReference type="GO" id="GO:0005737">
    <property type="term" value="C:cytoplasm"/>
    <property type="evidence" value="ECO:0007669"/>
    <property type="project" value="TreeGrafter"/>
</dbReference>
<name>A0A3P7NM13_DIBLA</name>
<evidence type="ECO:0000313" key="6">
    <source>
        <dbReference type="Proteomes" id="UP000281553"/>
    </source>
</evidence>
<reference evidence="5 6" key="1">
    <citation type="submission" date="2018-11" db="EMBL/GenBank/DDBJ databases">
        <authorList>
            <consortium name="Pathogen Informatics"/>
        </authorList>
    </citation>
    <scope>NUCLEOTIDE SEQUENCE [LARGE SCALE GENOMIC DNA]</scope>
</reference>
<evidence type="ECO:0000256" key="2">
    <source>
        <dbReference type="ARBA" id="ARBA00022737"/>
    </source>
</evidence>
<keyword evidence="3" id="KW-0472">Membrane</keyword>
<dbReference type="EMBL" id="UYRU01048959">
    <property type="protein sequence ID" value="VDN10349.1"/>
    <property type="molecule type" value="Genomic_DNA"/>
</dbReference>
<dbReference type="GO" id="GO:0012505">
    <property type="term" value="C:endomembrane system"/>
    <property type="evidence" value="ECO:0007669"/>
    <property type="project" value="UniProtKB-SubCell"/>
</dbReference>
<comment type="subcellular location">
    <subcellularLocation>
        <location evidence="1">Endomembrane system</location>
    </subcellularLocation>
</comment>
<dbReference type="InterPro" id="IPR055285">
    <property type="entry name" value="ANKRD13_C"/>
</dbReference>
<gene>
    <name evidence="5" type="ORF">DILT_LOCUS6180</name>
</gene>
<evidence type="ECO:0000313" key="5">
    <source>
        <dbReference type="EMBL" id="VDN10349.1"/>
    </source>
</evidence>
<evidence type="ECO:0000256" key="1">
    <source>
        <dbReference type="ARBA" id="ARBA00004308"/>
    </source>
</evidence>